<comment type="function">
    <text evidence="4">Catalyzes amidations at positions B, D, E, and G on adenosylcobyrinic A,C-diamide. NH(2) groups are provided by glutamine, and one molecule of ATP is hydrogenolyzed for each amidation.</text>
</comment>
<gene>
    <name evidence="4" type="primary">cobQ</name>
    <name evidence="7" type="ORF">EVJ47_06920</name>
</gene>
<dbReference type="UniPathway" id="UPA00148"/>
<dbReference type="GO" id="GO:0003824">
    <property type="term" value="F:catalytic activity"/>
    <property type="evidence" value="ECO:0007669"/>
    <property type="project" value="InterPro"/>
</dbReference>
<keyword evidence="2 4" id="KW-0169">Cobalamin biosynthesis</keyword>
<feature type="domain" description="CobQ/CobB/MinD/ParA nucleotide binding" evidence="5">
    <location>
        <begin position="14"/>
        <end position="243"/>
    </location>
</feature>
<dbReference type="PANTHER" id="PTHR21343">
    <property type="entry name" value="DETHIOBIOTIN SYNTHETASE"/>
    <property type="match status" value="1"/>
</dbReference>
<dbReference type="GO" id="GO:0015420">
    <property type="term" value="F:ABC-type vitamin B12 transporter activity"/>
    <property type="evidence" value="ECO:0007669"/>
    <property type="project" value="UniProtKB-UniRule"/>
</dbReference>
<dbReference type="Pfam" id="PF01656">
    <property type="entry name" value="CbiA"/>
    <property type="match status" value="1"/>
</dbReference>
<evidence type="ECO:0000259" key="6">
    <source>
        <dbReference type="Pfam" id="PF07685"/>
    </source>
</evidence>
<sequence>MKNINFSGKAKCFMIQGTTSSAGKSALTTGFLRYFSMGGYNSSPFKSQNMSLNSFVTDDGFEIAVSQAVQSEAAFKNPIRQINPILIKPSSDYNMHLIVEGKFHGNMDFNNYNKKKNYFLKKAKENFEFLARNNDLIILEGAGSPAEINLFKFDIANMGFAELYGIPVILVADIERGGVFASIFGTVKLLPLKWRKLIKGFIINKFRGNLKILDPGIKSIESMLKIPCLGVLPYIKNLRLEAEDSLNLINHSGNGSSNNLTKSCKLRIGIVHLDHISNFNEFDPLFFDDRIDARFFKEAPDRLNELDMIIIPGTKSTISDILSMKKTGIFDYIKDFEKYGGVIMGICGGFQIMGKRIKDPFHIESEIDAMDGFGFFDIETVMKNEKKVLNQRYLLNLKNGPHGEVLGGYEIHNGRTFFVEGYSGENIYTGLFEPVETLDNPSSAENGILSKDKKKIGTYIHGLFGNGIFTNFVVDIVKENKGEAYNCNIETDSCSYDAVKNRNYNLLSENISKYINIDLIKDFAGI</sequence>
<dbReference type="PANTHER" id="PTHR21343:SF1">
    <property type="entry name" value="COBYRIC ACID SYNTHASE"/>
    <property type="match status" value="1"/>
</dbReference>
<feature type="active site" description="Nucleophile" evidence="4">
    <location>
        <position position="347"/>
    </location>
</feature>
<evidence type="ECO:0000313" key="7">
    <source>
        <dbReference type="EMBL" id="RZD14390.1"/>
    </source>
</evidence>
<dbReference type="InterPro" id="IPR029062">
    <property type="entry name" value="Class_I_gatase-like"/>
</dbReference>
<evidence type="ECO:0000256" key="1">
    <source>
        <dbReference type="ARBA" id="ARBA00004953"/>
    </source>
</evidence>
<name>A0A519BAS5_9DELT</name>
<dbReference type="HAMAP" id="MF_00028">
    <property type="entry name" value="CobQ"/>
    <property type="match status" value="1"/>
</dbReference>
<proteinExistence type="inferred from homology"/>
<dbReference type="Proteomes" id="UP000320813">
    <property type="component" value="Unassembled WGS sequence"/>
</dbReference>
<dbReference type="NCBIfam" id="TIGR00313">
    <property type="entry name" value="cobQ"/>
    <property type="match status" value="1"/>
</dbReference>
<comment type="caution">
    <text evidence="7">The sequence shown here is derived from an EMBL/GenBank/DDBJ whole genome shotgun (WGS) entry which is preliminary data.</text>
</comment>
<evidence type="ECO:0000256" key="4">
    <source>
        <dbReference type="HAMAP-Rule" id="MF_00028"/>
    </source>
</evidence>
<feature type="active site" evidence="4">
    <location>
        <position position="461"/>
    </location>
</feature>
<dbReference type="CDD" id="cd01750">
    <property type="entry name" value="GATase1_CobQ"/>
    <property type="match status" value="1"/>
</dbReference>
<feature type="domain" description="CobB/CobQ-like glutamine amidotransferase" evidence="6">
    <location>
        <begin position="267"/>
        <end position="466"/>
    </location>
</feature>
<dbReference type="Gene3D" id="3.40.50.300">
    <property type="entry name" value="P-loop containing nucleotide triphosphate hydrolases"/>
    <property type="match status" value="1"/>
</dbReference>
<dbReference type="InterPro" id="IPR011698">
    <property type="entry name" value="GATase_3"/>
</dbReference>
<dbReference type="SUPFAM" id="SSF52540">
    <property type="entry name" value="P-loop containing nucleoside triphosphate hydrolases"/>
    <property type="match status" value="1"/>
</dbReference>
<evidence type="ECO:0000313" key="8">
    <source>
        <dbReference type="Proteomes" id="UP000320813"/>
    </source>
</evidence>
<accession>A0A519BAS5</accession>
<dbReference type="InterPro" id="IPR002586">
    <property type="entry name" value="CobQ/CobB/MinD/ParA_Nub-bd_dom"/>
</dbReference>
<dbReference type="Pfam" id="PF07685">
    <property type="entry name" value="GATase_3"/>
    <property type="match status" value="1"/>
</dbReference>
<dbReference type="InterPro" id="IPR033949">
    <property type="entry name" value="CobQ_GATase1"/>
</dbReference>
<reference evidence="7 8" key="1">
    <citation type="submission" date="2019-01" db="EMBL/GenBank/DDBJ databases">
        <title>Insights into ecological role of a new deltaproteobacterial order Candidatus Sinidesulfobacterales (Sva0485) by metagenomics and metatranscriptomics.</title>
        <authorList>
            <person name="Tan S."/>
            <person name="Liu J."/>
            <person name="Fang Y."/>
            <person name="Hedlund B.P."/>
            <person name="Lian Z.H."/>
            <person name="Huang L.Y."/>
            <person name="Li J.T."/>
            <person name="Huang L.N."/>
            <person name="Li W.J."/>
            <person name="Jiang H.C."/>
            <person name="Dong H.L."/>
            <person name="Shu W.S."/>
        </authorList>
    </citation>
    <scope>NUCLEOTIDE SEQUENCE [LARGE SCALE GENOMIC DNA]</scope>
    <source>
        <strain evidence="7">AP3</strain>
    </source>
</reference>
<evidence type="ECO:0000259" key="5">
    <source>
        <dbReference type="Pfam" id="PF01656"/>
    </source>
</evidence>
<dbReference type="EMBL" id="SGBD01000003">
    <property type="protein sequence ID" value="RZD14390.1"/>
    <property type="molecule type" value="Genomic_DNA"/>
</dbReference>
<dbReference type="GO" id="GO:0009236">
    <property type="term" value="P:cobalamin biosynthetic process"/>
    <property type="evidence" value="ECO:0007669"/>
    <property type="project" value="UniProtKB-UniRule"/>
</dbReference>
<dbReference type="CDD" id="cd05389">
    <property type="entry name" value="CobQ_N"/>
    <property type="match status" value="1"/>
</dbReference>
<dbReference type="Gene3D" id="3.40.50.880">
    <property type="match status" value="1"/>
</dbReference>
<dbReference type="InterPro" id="IPR027417">
    <property type="entry name" value="P-loop_NTPase"/>
</dbReference>
<comment type="pathway">
    <text evidence="1 4">Cofactor biosynthesis; adenosylcobalamin biosynthesis.</text>
</comment>
<dbReference type="NCBIfam" id="NF001989">
    <property type="entry name" value="PRK00784.1"/>
    <property type="match status" value="1"/>
</dbReference>
<dbReference type="SUPFAM" id="SSF52317">
    <property type="entry name" value="Class I glutamine amidotransferase-like"/>
    <property type="match status" value="1"/>
</dbReference>
<dbReference type="InterPro" id="IPR047045">
    <property type="entry name" value="CobQ_N"/>
</dbReference>
<dbReference type="AlphaFoldDB" id="A0A519BAS5"/>
<comment type="similarity">
    <text evidence="4">Belongs to the CobB/CobQ family. CobQ subfamily.</text>
</comment>
<evidence type="ECO:0000256" key="2">
    <source>
        <dbReference type="ARBA" id="ARBA00022573"/>
    </source>
</evidence>
<dbReference type="InterPro" id="IPR004459">
    <property type="entry name" value="CobQ_synth"/>
</dbReference>
<dbReference type="PROSITE" id="PS51274">
    <property type="entry name" value="GATASE_COBBQ"/>
    <property type="match status" value="1"/>
</dbReference>
<organism evidence="7 8">
    <name type="scientific">Candidatus Acidulodesulfobacterium ferriphilum</name>
    <dbReference type="NCBI Taxonomy" id="2597223"/>
    <lineage>
        <taxon>Bacteria</taxon>
        <taxon>Deltaproteobacteria</taxon>
        <taxon>Candidatus Acidulodesulfobacterales</taxon>
        <taxon>Candidatus Acidulodesulfobacterium</taxon>
    </lineage>
</organism>
<keyword evidence="3 4" id="KW-0315">Glutamine amidotransferase</keyword>
<evidence type="ECO:0000256" key="3">
    <source>
        <dbReference type="ARBA" id="ARBA00022962"/>
    </source>
</evidence>
<protein>
    <recommendedName>
        <fullName evidence="4">Cobyric acid synthase</fullName>
    </recommendedName>
</protein>